<evidence type="ECO:0000256" key="9">
    <source>
        <dbReference type="ARBA" id="ARBA00022989"/>
    </source>
</evidence>
<reference evidence="13 14" key="1">
    <citation type="submission" date="2016-10" db="EMBL/GenBank/DDBJ databases">
        <authorList>
            <person name="de Groot N.N."/>
        </authorList>
    </citation>
    <scope>NUCLEOTIDE SEQUENCE [LARGE SCALE GENOMIC DNA]</scope>
    <source>
        <strain evidence="13 14">CPCC 201354</strain>
    </source>
</reference>
<evidence type="ECO:0000256" key="2">
    <source>
        <dbReference type="ARBA" id="ARBA00007543"/>
    </source>
</evidence>
<dbReference type="PANTHER" id="PTHR43141:SF5">
    <property type="entry name" value="CYTOCHROME BD-I UBIQUINOL OXIDASE SUBUNIT 2"/>
    <property type="match status" value="1"/>
</dbReference>
<feature type="transmembrane region" description="Helical" evidence="12">
    <location>
        <begin position="303"/>
        <end position="326"/>
    </location>
</feature>
<keyword evidence="6 12" id="KW-0812">Transmembrane</keyword>
<dbReference type="RefSeq" id="WP_093171422.1">
    <property type="nucleotide sequence ID" value="NZ_FNCN01000014.1"/>
</dbReference>
<dbReference type="PANTHER" id="PTHR43141">
    <property type="entry name" value="CYTOCHROME BD2 SUBUNIT II"/>
    <property type="match status" value="1"/>
</dbReference>
<dbReference type="InterPro" id="IPR003317">
    <property type="entry name" value="Cyt-d_oxidase_su2"/>
</dbReference>
<dbReference type="GO" id="GO:0019646">
    <property type="term" value="P:aerobic electron transport chain"/>
    <property type="evidence" value="ECO:0007669"/>
    <property type="project" value="TreeGrafter"/>
</dbReference>
<dbReference type="GO" id="GO:0005886">
    <property type="term" value="C:plasma membrane"/>
    <property type="evidence" value="ECO:0007669"/>
    <property type="project" value="UniProtKB-SubCell"/>
</dbReference>
<dbReference type="GO" id="GO:0009055">
    <property type="term" value="F:electron transfer activity"/>
    <property type="evidence" value="ECO:0007669"/>
    <property type="project" value="TreeGrafter"/>
</dbReference>
<evidence type="ECO:0000313" key="14">
    <source>
        <dbReference type="Proteomes" id="UP000198923"/>
    </source>
</evidence>
<dbReference type="GO" id="GO:0046872">
    <property type="term" value="F:metal ion binding"/>
    <property type="evidence" value="ECO:0007669"/>
    <property type="project" value="UniProtKB-KW"/>
</dbReference>
<comment type="similarity">
    <text evidence="2">Belongs to the cytochrome ubiquinol oxidase subunit 2 family.</text>
</comment>
<evidence type="ECO:0000256" key="11">
    <source>
        <dbReference type="ARBA" id="ARBA00023136"/>
    </source>
</evidence>
<keyword evidence="5" id="KW-0349">Heme</keyword>
<dbReference type="GO" id="GO:0070069">
    <property type="term" value="C:cytochrome complex"/>
    <property type="evidence" value="ECO:0007669"/>
    <property type="project" value="TreeGrafter"/>
</dbReference>
<evidence type="ECO:0000256" key="6">
    <source>
        <dbReference type="ARBA" id="ARBA00022692"/>
    </source>
</evidence>
<feature type="transmembrane region" description="Helical" evidence="12">
    <location>
        <begin position="245"/>
        <end position="266"/>
    </location>
</feature>
<organism evidence="13 14">
    <name type="scientific">Sinosporangium album</name>
    <dbReference type="NCBI Taxonomy" id="504805"/>
    <lineage>
        <taxon>Bacteria</taxon>
        <taxon>Bacillati</taxon>
        <taxon>Actinomycetota</taxon>
        <taxon>Actinomycetes</taxon>
        <taxon>Streptosporangiales</taxon>
        <taxon>Streptosporangiaceae</taxon>
        <taxon>Sinosporangium</taxon>
    </lineage>
</organism>
<dbReference type="OrthoDB" id="9776710at2"/>
<dbReference type="Pfam" id="PF02322">
    <property type="entry name" value="Cyt_bd_oxida_II"/>
    <property type="match status" value="1"/>
</dbReference>
<keyword evidence="11 12" id="KW-0472">Membrane</keyword>
<keyword evidence="3" id="KW-0813">Transport</keyword>
<evidence type="ECO:0000256" key="10">
    <source>
        <dbReference type="ARBA" id="ARBA00023004"/>
    </source>
</evidence>
<gene>
    <name evidence="13" type="ORF">SAMN05421505_114112</name>
</gene>
<keyword evidence="9 12" id="KW-1133">Transmembrane helix</keyword>
<evidence type="ECO:0000313" key="13">
    <source>
        <dbReference type="EMBL" id="SDH34999.1"/>
    </source>
</evidence>
<feature type="transmembrane region" description="Helical" evidence="12">
    <location>
        <begin position="6"/>
        <end position="36"/>
    </location>
</feature>
<dbReference type="GO" id="GO:0016682">
    <property type="term" value="F:oxidoreductase activity, acting on diphenols and related substances as donors, oxygen as acceptor"/>
    <property type="evidence" value="ECO:0007669"/>
    <property type="project" value="TreeGrafter"/>
</dbReference>
<dbReference type="AlphaFoldDB" id="A0A1G8BP98"/>
<protein>
    <submittedName>
        <fullName evidence="13">Cytochrome d ubiquinol oxidase subunit II</fullName>
    </submittedName>
</protein>
<keyword evidence="4" id="KW-1003">Cell membrane</keyword>
<dbReference type="Proteomes" id="UP000198923">
    <property type="component" value="Unassembled WGS sequence"/>
</dbReference>
<evidence type="ECO:0000256" key="7">
    <source>
        <dbReference type="ARBA" id="ARBA00022723"/>
    </source>
</evidence>
<keyword evidence="7" id="KW-0479">Metal-binding</keyword>
<evidence type="ECO:0000256" key="4">
    <source>
        <dbReference type="ARBA" id="ARBA00022475"/>
    </source>
</evidence>
<keyword evidence="8" id="KW-0249">Electron transport</keyword>
<feature type="transmembrane region" description="Helical" evidence="12">
    <location>
        <begin position="57"/>
        <end position="74"/>
    </location>
</feature>
<accession>A0A1G8BP98</accession>
<dbReference type="NCBIfam" id="TIGR00203">
    <property type="entry name" value="cydB"/>
    <property type="match status" value="1"/>
</dbReference>
<dbReference type="EMBL" id="FNCN01000014">
    <property type="protein sequence ID" value="SDH34999.1"/>
    <property type="molecule type" value="Genomic_DNA"/>
</dbReference>
<proteinExistence type="inferred from homology"/>
<evidence type="ECO:0000256" key="3">
    <source>
        <dbReference type="ARBA" id="ARBA00022448"/>
    </source>
</evidence>
<keyword evidence="10" id="KW-0408">Iron</keyword>
<feature type="transmembrane region" description="Helical" evidence="12">
    <location>
        <begin position="192"/>
        <end position="211"/>
    </location>
</feature>
<feature type="transmembrane region" description="Helical" evidence="12">
    <location>
        <begin position="217"/>
        <end position="238"/>
    </location>
</feature>
<comment type="subcellular location">
    <subcellularLocation>
        <location evidence="1">Cell membrane</location>
        <topology evidence="1">Multi-pass membrane protein</topology>
    </subcellularLocation>
</comment>
<evidence type="ECO:0000256" key="5">
    <source>
        <dbReference type="ARBA" id="ARBA00022617"/>
    </source>
</evidence>
<feature type="transmembrane region" description="Helical" evidence="12">
    <location>
        <begin position="158"/>
        <end position="180"/>
    </location>
</feature>
<name>A0A1G8BP98_9ACTN</name>
<keyword evidence="14" id="KW-1185">Reference proteome</keyword>
<sequence length="338" mass="35263">MDPNDVWFAVIAMLWVGYFAVEGFDFGVGILLPVLARNDAERRVMINTIGPLWGGNELWLVAACAATFAAFPAWSTSLFGGFAVPLLLLVVALIIRGIALEYREKRASALWRRRWDAAIVGGSALPAFLWGLLAAAVVHREVVGAHRVGSFGELFTPYALLGGLTTFALFTAYGAAFLALKTKGGLRARANTLAGGAGVGAAVLAGVFLAWTQVQAGTAATALMAGAAVLAWAGGMAANGRGREGWAFAGSAVAIVIAMASLLAVLHPEVLSSAAGPMAGPTADPALGLTAEEVAAAPRTLGIVAWIAVSFLPLVLLYQSWMYWVFRRRIGVRDIPAG</sequence>
<evidence type="ECO:0000256" key="12">
    <source>
        <dbReference type="SAM" id="Phobius"/>
    </source>
</evidence>
<dbReference type="STRING" id="504805.SAMN05421505_114112"/>
<evidence type="ECO:0000256" key="1">
    <source>
        <dbReference type="ARBA" id="ARBA00004651"/>
    </source>
</evidence>
<feature type="transmembrane region" description="Helical" evidence="12">
    <location>
        <begin position="119"/>
        <end position="138"/>
    </location>
</feature>
<evidence type="ECO:0000256" key="8">
    <source>
        <dbReference type="ARBA" id="ARBA00022982"/>
    </source>
</evidence>
<feature type="transmembrane region" description="Helical" evidence="12">
    <location>
        <begin position="80"/>
        <end position="99"/>
    </location>
</feature>